<evidence type="ECO:0000313" key="4">
    <source>
        <dbReference type="EMBL" id="KXG44891.1"/>
    </source>
</evidence>
<dbReference type="EMBL" id="LSKU01000001">
    <property type="protein sequence ID" value="KXG44891.1"/>
    <property type="molecule type" value="Genomic_DNA"/>
</dbReference>
<evidence type="ECO:0000256" key="1">
    <source>
        <dbReference type="ARBA" id="ARBA00022603"/>
    </source>
</evidence>
<dbReference type="SUPFAM" id="SSF53335">
    <property type="entry name" value="S-adenosyl-L-methionine-dependent methyltransferases"/>
    <property type="match status" value="1"/>
</dbReference>
<evidence type="ECO:0000259" key="3">
    <source>
        <dbReference type="Pfam" id="PF05175"/>
    </source>
</evidence>
<feature type="domain" description="Methyltransferase small" evidence="3">
    <location>
        <begin position="29"/>
        <end position="200"/>
    </location>
</feature>
<dbReference type="InterPro" id="IPR046977">
    <property type="entry name" value="RsmC/RlmG"/>
</dbReference>
<dbReference type="Proteomes" id="UP000070352">
    <property type="component" value="Unassembled WGS sequence"/>
</dbReference>
<dbReference type="InterPro" id="IPR029063">
    <property type="entry name" value="SAM-dependent_MTases_sf"/>
</dbReference>
<keyword evidence="2" id="KW-0808">Transferase</keyword>
<dbReference type="CDD" id="cd02440">
    <property type="entry name" value="AdoMet_MTases"/>
    <property type="match status" value="1"/>
</dbReference>
<dbReference type="AlphaFoldDB" id="A0A135L7A7"/>
<protein>
    <recommendedName>
        <fullName evidence="3">Methyltransferase small domain-containing protein</fullName>
    </recommendedName>
</protein>
<dbReference type="GO" id="GO:0008757">
    <property type="term" value="F:S-adenosylmethionine-dependent methyltransferase activity"/>
    <property type="evidence" value="ECO:0007669"/>
    <property type="project" value="InterPro"/>
</dbReference>
<dbReference type="Pfam" id="PF05175">
    <property type="entry name" value="MTS"/>
    <property type="match status" value="1"/>
</dbReference>
<keyword evidence="1" id="KW-0489">Methyltransferase</keyword>
<dbReference type="InterPro" id="IPR007848">
    <property type="entry name" value="Small_mtfrase_dom"/>
</dbReference>
<dbReference type="RefSeq" id="WP_068727183.1">
    <property type="nucleotide sequence ID" value="NZ_LSKU01000001.1"/>
</dbReference>
<dbReference type="GO" id="GO:0032259">
    <property type="term" value="P:methylation"/>
    <property type="evidence" value="ECO:0007669"/>
    <property type="project" value="UniProtKB-KW"/>
</dbReference>
<evidence type="ECO:0000313" key="5">
    <source>
        <dbReference type="Proteomes" id="UP000070352"/>
    </source>
</evidence>
<name>A0A135L7A7_9BACI</name>
<comment type="caution">
    <text evidence="4">The sequence shown here is derived from an EMBL/GenBank/DDBJ whole genome shotgun (WGS) entry which is preliminary data.</text>
</comment>
<evidence type="ECO:0000256" key="2">
    <source>
        <dbReference type="ARBA" id="ARBA00022679"/>
    </source>
</evidence>
<keyword evidence="5" id="KW-1185">Reference proteome</keyword>
<gene>
    <name evidence="4" type="ORF">U473_13350</name>
</gene>
<dbReference type="PANTHER" id="PTHR47816:SF4">
    <property type="entry name" value="RIBOSOMAL RNA SMALL SUBUNIT METHYLTRANSFERASE C"/>
    <property type="match status" value="1"/>
</dbReference>
<sequence>MSEHYYTQSPNVAHDERWFKANFYNKIFTFKTDAGVFSKQRVDFGTSLLIETVKLSNHKKILDMGCGYGPVGITIASLLDHGYVLFVDINERAINLTKENIRLNQSLINQQVSLEVKHSNGFDHIDEKNFDLIMLNPPIRAGKSVVFELFEGAFNHLREGGEFWIVIQKKQGAPSATNKLNTLFSSVEIVARSKGYYIIKNTK</sequence>
<reference evidence="4 5" key="1">
    <citation type="submission" date="2016-02" db="EMBL/GenBank/DDBJ databases">
        <title>Draft Genome for Tepidibacillus decaturensis nov. sp. Strain Z9, an Anaerobic, Moderately Thermophilic and Heterotrophic Bacterium from Deep Subsurface of the Illinois Basin, USA.</title>
        <authorList>
            <person name="Dong Y."/>
            <person name="Chang J.Y."/>
            <person name="Sanford R."/>
            <person name="Fouke B.W."/>
        </authorList>
    </citation>
    <scope>NUCLEOTIDE SEQUENCE [LARGE SCALE GENOMIC DNA]</scope>
    <source>
        <strain evidence="4 5">Z9</strain>
    </source>
</reference>
<dbReference type="STRING" id="1413211.U473_13350"/>
<dbReference type="OrthoDB" id="9764961at2"/>
<proteinExistence type="predicted"/>
<dbReference type="PANTHER" id="PTHR47816">
    <property type="entry name" value="RIBOSOMAL RNA SMALL SUBUNIT METHYLTRANSFERASE C"/>
    <property type="match status" value="1"/>
</dbReference>
<organism evidence="4 5">
    <name type="scientific">Tepidibacillus decaturensis</name>
    <dbReference type="NCBI Taxonomy" id="1413211"/>
    <lineage>
        <taxon>Bacteria</taxon>
        <taxon>Bacillati</taxon>
        <taxon>Bacillota</taxon>
        <taxon>Bacilli</taxon>
        <taxon>Bacillales</taxon>
        <taxon>Bacillaceae</taxon>
        <taxon>Tepidibacillus</taxon>
    </lineage>
</organism>
<accession>A0A135L7A7</accession>
<dbReference type="Gene3D" id="3.40.50.150">
    <property type="entry name" value="Vaccinia Virus protein VP39"/>
    <property type="match status" value="1"/>
</dbReference>